<name>W2QPM7_PHYN3</name>
<reference evidence="2" key="1">
    <citation type="submission" date="2011-12" db="EMBL/GenBank/DDBJ databases">
        <authorList>
            <consortium name="The Broad Institute Genome Sequencing Platform"/>
            <person name="Russ C."/>
            <person name="Tyler B."/>
            <person name="Panabieres F."/>
            <person name="Shan W."/>
            <person name="Tripathy S."/>
            <person name="Grunwald N."/>
            <person name="Machado M."/>
            <person name="Young S.K."/>
            <person name="Zeng Q."/>
            <person name="Gargeya S."/>
            <person name="Fitzgerald M."/>
            <person name="Haas B."/>
            <person name="Abouelleil A."/>
            <person name="Alvarado L."/>
            <person name="Arachchi H.M."/>
            <person name="Berlin A."/>
            <person name="Chapman S.B."/>
            <person name="Gearin G."/>
            <person name="Goldberg J."/>
            <person name="Griggs A."/>
            <person name="Gujja S."/>
            <person name="Hansen M."/>
            <person name="Heiman D."/>
            <person name="Howarth C."/>
            <person name="Larimer J."/>
            <person name="Lui A."/>
            <person name="MacDonald P.J.P."/>
            <person name="McCowen C."/>
            <person name="Montmayeur A."/>
            <person name="Murphy C."/>
            <person name="Neiman D."/>
            <person name="Pearson M."/>
            <person name="Priest M."/>
            <person name="Roberts A."/>
            <person name="Saif S."/>
            <person name="Shea T."/>
            <person name="Sisk P."/>
            <person name="Stolte C."/>
            <person name="Sykes S."/>
            <person name="Wortman J."/>
            <person name="Nusbaum C."/>
            <person name="Birren B."/>
        </authorList>
    </citation>
    <scope>NUCLEOTIDE SEQUENCE [LARGE SCALE GENOMIC DNA]</scope>
    <source>
        <strain evidence="2">INRA-310</strain>
    </source>
</reference>
<dbReference type="GeneID" id="20177055"/>
<dbReference type="VEuPathDB" id="FungiDB:PPTG_07143"/>
<evidence type="ECO:0000313" key="1">
    <source>
        <dbReference type="EMBL" id="ETN14896.1"/>
    </source>
</evidence>
<protein>
    <submittedName>
        <fullName evidence="1">Uncharacterized protein</fullName>
    </submittedName>
</protein>
<proteinExistence type="predicted"/>
<dbReference type="RefSeq" id="XP_008899550.1">
    <property type="nucleotide sequence ID" value="XM_008901302.1"/>
</dbReference>
<accession>W2QPM7</accession>
<evidence type="ECO:0000313" key="2">
    <source>
        <dbReference type="Proteomes" id="UP000018817"/>
    </source>
</evidence>
<dbReference type="AlphaFoldDB" id="W2QPM7"/>
<reference evidence="1 2" key="2">
    <citation type="submission" date="2013-11" db="EMBL/GenBank/DDBJ databases">
        <title>The Genome Sequence of Phytophthora parasitica INRA-310.</title>
        <authorList>
            <consortium name="The Broad Institute Genomics Platform"/>
            <person name="Russ C."/>
            <person name="Tyler B."/>
            <person name="Panabieres F."/>
            <person name="Shan W."/>
            <person name="Tripathy S."/>
            <person name="Grunwald N."/>
            <person name="Machado M."/>
            <person name="Johnson C.S."/>
            <person name="Arredondo F."/>
            <person name="Hong C."/>
            <person name="Coffey M."/>
            <person name="Young S.K."/>
            <person name="Zeng Q."/>
            <person name="Gargeya S."/>
            <person name="Fitzgerald M."/>
            <person name="Abouelleil A."/>
            <person name="Alvarado L."/>
            <person name="Chapman S.B."/>
            <person name="Gainer-Dewar J."/>
            <person name="Goldberg J."/>
            <person name="Griggs A."/>
            <person name="Gujja S."/>
            <person name="Hansen M."/>
            <person name="Howarth C."/>
            <person name="Imamovic A."/>
            <person name="Ireland A."/>
            <person name="Larimer J."/>
            <person name="McCowan C."/>
            <person name="Murphy C."/>
            <person name="Pearson M."/>
            <person name="Poon T.W."/>
            <person name="Priest M."/>
            <person name="Roberts A."/>
            <person name="Saif S."/>
            <person name="Shea T."/>
            <person name="Sykes S."/>
            <person name="Wortman J."/>
            <person name="Nusbaum C."/>
            <person name="Birren B."/>
        </authorList>
    </citation>
    <scope>NUCLEOTIDE SEQUENCE [LARGE SCALE GENOMIC DNA]</scope>
    <source>
        <strain evidence="1 2">INRA-310</strain>
    </source>
</reference>
<gene>
    <name evidence="1" type="ORF">PPTG_07143</name>
</gene>
<dbReference type="Proteomes" id="UP000018817">
    <property type="component" value="Unassembled WGS sequence"/>
</dbReference>
<sequence length="138" mass="15436">MRRCLHSRLIITPMNREVNMSHQLCIYVRAGRGGACRGLPRLASGRTAHFRRDSAYPLQRRTALQVAGHCHLEPGLPRVQPPREGSAQARNVIENWPKREENGDVLCQGRTLFDNAKFSPDLMLSPCCLNAFCGALLS</sequence>
<organism evidence="1 2">
    <name type="scientific">Phytophthora nicotianae (strain INRA-310)</name>
    <name type="common">Phytophthora parasitica</name>
    <dbReference type="NCBI Taxonomy" id="761204"/>
    <lineage>
        <taxon>Eukaryota</taxon>
        <taxon>Sar</taxon>
        <taxon>Stramenopiles</taxon>
        <taxon>Oomycota</taxon>
        <taxon>Peronosporomycetes</taxon>
        <taxon>Peronosporales</taxon>
        <taxon>Peronosporaceae</taxon>
        <taxon>Phytophthora</taxon>
    </lineage>
</organism>
<dbReference type="EMBL" id="KI669571">
    <property type="protein sequence ID" value="ETN14896.1"/>
    <property type="molecule type" value="Genomic_DNA"/>
</dbReference>